<dbReference type="SUPFAM" id="SSF53254">
    <property type="entry name" value="Phosphoglycerate mutase-like"/>
    <property type="match status" value="1"/>
</dbReference>
<dbReference type="PANTHER" id="PTHR46517:SF1">
    <property type="entry name" value="FRUCTOSE-2,6-BISPHOSPHATASE TIGAR"/>
    <property type="match status" value="1"/>
</dbReference>
<dbReference type="GO" id="GO:0004331">
    <property type="term" value="F:fructose-2,6-bisphosphate 2-phosphatase activity"/>
    <property type="evidence" value="ECO:0007669"/>
    <property type="project" value="TreeGrafter"/>
</dbReference>
<reference evidence="2 3" key="1">
    <citation type="submission" date="2020-04" db="EMBL/GenBank/DDBJ databases">
        <title>Usitatibacter rugosus gen. nov., sp. nov. and Usitatibacter palustris sp. nov., novel members of Usitatibacteraceae fam. nov. within the order Nitrosomonadales isolated from soil.</title>
        <authorList>
            <person name="Huber K.J."/>
            <person name="Neumann-Schaal M."/>
            <person name="Geppert A."/>
            <person name="Luckner M."/>
            <person name="Wanner G."/>
            <person name="Overmann J."/>
        </authorList>
    </citation>
    <scope>NUCLEOTIDE SEQUENCE [LARGE SCALE GENOMIC DNA]</scope>
    <source>
        <strain evidence="2 3">0125_3</strain>
    </source>
</reference>
<evidence type="ECO:0000256" key="1">
    <source>
        <dbReference type="ARBA" id="ARBA00022801"/>
    </source>
</evidence>
<dbReference type="Gene3D" id="3.40.50.1240">
    <property type="entry name" value="Phosphoglycerate mutase-like"/>
    <property type="match status" value="1"/>
</dbReference>
<gene>
    <name evidence="2" type="primary">gpmB</name>
    <name evidence="2" type="ORF">DSM104443_04111</name>
</gene>
<protein>
    <submittedName>
        <fullName evidence="2">Phosphoglycerate mutase GpmB</fullName>
        <ecNumber evidence="2">5.4.2.-</ecNumber>
    </submittedName>
</protein>
<dbReference type="GO" id="GO:0043456">
    <property type="term" value="P:regulation of pentose-phosphate shunt"/>
    <property type="evidence" value="ECO:0007669"/>
    <property type="project" value="TreeGrafter"/>
</dbReference>
<dbReference type="CDD" id="cd07067">
    <property type="entry name" value="HP_PGM_like"/>
    <property type="match status" value="1"/>
</dbReference>
<dbReference type="EC" id="5.4.2.-" evidence="2"/>
<dbReference type="RefSeq" id="WP_171095731.1">
    <property type="nucleotide sequence ID" value="NZ_CP053069.1"/>
</dbReference>
<dbReference type="EMBL" id="CP053069">
    <property type="protein sequence ID" value="QJR13017.1"/>
    <property type="molecule type" value="Genomic_DNA"/>
</dbReference>
<dbReference type="InterPro" id="IPR013078">
    <property type="entry name" value="His_Pase_superF_clade-1"/>
</dbReference>
<keyword evidence="1" id="KW-0378">Hydrolase</keyword>
<dbReference type="SMART" id="SM00855">
    <property type="entry name" value="PGAM"/>
    <property type="match status" value="1"/>
</dbReference>
<organism evidence="2 3">
    <name type="scientific">Usitatibacter rugosus</name>
    <dbReference type="NCBI Taxonomy" id="2732067"/>
    <lineage>
        <taxon>Bacteria</taxon>
        <taxon>Pseudomonadati</taxon>
        <taxon>Pseudomonadota</taxon>
        <taxon>Betaproteobacteria</taxon>
        <taxon>Nitrosomonadales</taxon>
        <taxon>Usitatibacteraceae</taxon>
        <taxon>Usitatibacter</taxon>
    </lineage>
</organism>
<proteinExistence type="predicted"/>
<dbReference type="GO" id="GO:0005829">
    <property type="term" value="C:cytosol"/>
    <property type="evidence" value="ECO:0007669"/>
    <property type="project" value="TreeGrafter"/>
</dbReference>
<dbReference type="GO" id="GO:0045820">
    <property type="term" value="P:negative regulation of glycolytic process"/>
    <property type="evidence" value="ECO:0007669"/>
    <property type="project" value="TreeGrafter"/>
</dbReference>
<dbReference type="Pfam" id="PF00300">
    <property type="entry name" value="His_Phos_1"/>
    <property type="match status" value="1"/>
</dbReference>
<dbReference type="Proteomes" id="UP000501534">
    <property type="component" value="Chromosome"/>
</dbReference>
<dbReference type="InterPro" id="IPR051695">
    <property type="entry name" value="Phosphoglycerate_Mutase"/>
</dbReference>
<dbReference type="PANTHER" id="PTHR46517">
    <property type="entry name" value="FRUCTOSE-2,6-BISPHOSPHATASE TIGAR"/>
    <property type="match status" value="1"/>
</dbReference>
<dbReference type="GO" id="GO:0016853">
    <property type="term" value="F:isomerase activity"/>
    <property type="evidence" value="ECO:0007669"/>
    <property type="project" value="UniProtKB-KW"/>
</dbReference>
<sequence length="197" mass="21531">MTYQADRPFTFYFVRHGVTEPNFKGLRCGGDLDIPLMDIGCDQAYLLAKQIQRMDLGISVIITGSLIRTRQTASIISGVMGNLPIEVNPLLNERLLGVWNNQSIEATEELLRNRVTPPGGESEETFAQRINSALEGLRPRFDRKILLVSSKGVGRILNGLLGGEGRMTVGNGEVVEFAVAPNASGLATVKVTRPHQL</sequence>
<dbReference type="KEGG" id="uru:DSM104443_04111"/>
<keyword evidence="2" id="KW-0413">Isomerase</keyword>
<name>A0A6M4H517_9PROT</name>
<evidence type="ECO:0000313" key="3">
    <source>
        <dbReference type="Proteomes" id="UP000501534"/>
    </source>
</evidence>
<dbReference type="AlphaFoldDB" id="A0A6M4H517"/>
<accession>A0A6M4H517</accession>
<dbReference type="InterPro" id="IPR029033">
    <property type="entry name" value="His_PPase_superfam"/>
</dbReference>
<keyword evidence="3" id="KW-1185">Reference proteome</keyword>
<evidence type="ECO:0000313" key="2">
    <source>
        <dbReference type="EMBL" id="QJR13017.1"/>
    </source>
</evidence>